<evidence type="ECO:0000256" key="2">
    <source>
        <dbReference type="ARBA" id="ARBA00022679"/>
    </source>
</evidence>
<evidence type="ECO:0000256" key="4">
    <source>
        <dbReference type="ARBA" id="ARBA00022741"/>
    </source>
</evidence>
<dbReference type="InterPro" id="IPR056818">
    <property type="entry name" value="GlmU/GlgC-like_hexapep"/>
</dbReference>
<dbReference type="InterPro" id="IPR005835">
    <property type="entry name" value="NTP_transferase_dom"/>
</dbReference>
<dbReference type="GO" id="GO:0000166">
    <property type="term" value="F:nucleotide binding"/>
    <property type="evidence" value="ECO:0007669"/>
    <property type="project" value="UniProtKB-KW"/>
</dbReference>
<name>A0A5C4NCK5_9RHOB</name>
<dbReference type="PANTHER" id="PTHR43523">
    <property type="entry name" value="GLUCOSE-1-PHOSPHATE ADENYLYLTRANSFERASE-RELATED"/>
    <property type="match status" value="1"/>
</dbReference>
<evidence type="ECO:0000256" key="3">
    <source>
        <dbReference type="ARBA" id="ARBA00022695"/>
    </source>
</evidence>
<dbReference type="PANTHER" id="PTHR43523:SF12">
    <property type="entry name" value="GLUCOSE-1-PHOSPHATE ADENYLYLTRANSFERASE LARGE SUBUNIT 1, CHLOROPLASTIC-RELATED"/>
    <property type="match status" value="1"/>
</dbReference>
<organism evidence="7 8">
    <name type="scientific">Rubellimicrobium roseum</name>
    <dbReference type="NCBI Taxonomy" id="687525"/>
    <lineage>
        <taxon>Bacteria</taxon>
        <taxon>Pseudomonadati</taxon>
        <taxon>Pseudomonadota</taxon>
        <taxon>Alphaproteobacteria</taxon>
        <taxon>Rhodobacterales</taxon>
        <taxon>Roseobacteraceae</taxon>
        <taxon>Rubellimicrobium</taxon>
    </lineage>
</organism>
<feature type="domain" description="Nucleotidyl transferase" evidence="5">
    <location>
        <begin position="23"/>
        <end position="155"/>
    </location>
</feature>
<dbReference type="InterPro" id="IPR011831">
    <property type="entry name" value="ADP-Glc_PPase"/>
</dbReference>
<evidence type="ECO:0000313" key="7">
    <source>
        <dbReference type="EMBL" id="TNC72443.1"/>
    </source>
</evidence>
<proteinExistence type="inferred from homology"/>
<keyword evidence="3" id="KW-0548">Nucleotidyltransferase</keyword>
<dbReference type="OrthoDB" id="9801810at2"/>
<reference evidence="7 8" key="1">
    <citation type="submission" date="2019-06" db="EMBL/GenBank/DDBJ databases">
        <authorList>
            <person name="Jiang L."/>
        </authorList>
    </citation>
    <scope>NUCLEOTIDE SEQUENCE [LARGE SCALE GENOMIC DNA]</scope>
    <source>
        <strain evidence="7 8">YIM 48858</strain>
    </source>
</reference>
<gene>
    <name evidence="7" type="ORF">FHG71_08635</name>
</gene>
<evidence type="ECO:0000313" key="8">
    <source>
        <dbReference type="Proteomes" id="UP000305709"/>
    </source>
</evidence>
<sequence length="350" mass="36993">MAFLAGAPCVSRTDLPDLSRTWAVLLAGGEATRLHELSAIEAKPALPIAGRRLADFAVASAVEAGLPRLLGLLGPRPGLLSRHLADLWGDRISLVLRMQDAPDTLTALARARPDLDEADVDRLVILPADQVQAIDLRALLASHMAQGAPATLASTGPVVLERRLLSEVADAAQGDIWNDVLPRLANRDLLARWSPPQGTHLRDIDTLDDLREASLGLQRGALGALLPGNEVIPLDDSCDLAFETGGIALSVPRFGARQPGRWTVLEDTLVMPGARVAPGARLTRAIVAPGAIVPAGLVVGEDPSEDARWFRVTPGGTTLLTPPMLAARAAERMRARLRPRPPAGLAHSGS</sequence>
<keyword evidence="4" id="KW-0547">Nucleotide-binding</keyword>
<evidence type="ECO:0000256" key="1">
    <source>
        <dbReference type="ARBA" id="ARBA00010443"/>
    </source>
</evidence>
<dbReference type="InterPro" id="IPR029044">
    <property type="entry name" value="Nucleotide-diphossugar_trans"/>
</dbReference>
<dbReference type="SUPFAM" id="SSF53448">
    <property type="entry name" value="Nucleotide-diphospho-sugar transferases"/>
    <property type="match status" value="1"/>
</dbReference>
<accession>A0A5C4NCK5</accession>
<dbReference type="Proteomes" id="UP000305709">
    <property type="component" value="Unassembled WGS sequence"/>
</dbReference>
<dbReference type="GO" id="GO:0005978">
    <property type="term" value="P:glycogen biosynthetic process"/>
    <property type="evidence" value="ECO:0007669"/>
    <property type="project" value="InterPro"/>
</dbReference>
<dbReference type="Pfam" id="PF00483">
    <property type="entry name" value="NTP_transferase"/>
    <property type="match status" value="1"/>
</dbReference>
<dbReference type="Pfam" id="PF24894">
    <property type="entry name" value="Hexapep_GlmU"/>
    <property type="match status" value="1"/>
</dbReference>
<dbReference type="AlphaFoldDB" id="A0A5C4NCK5"/>
<feature type="domain" description="Glucose-1-phosphate adenylyltransferase/Bifunctional protein GlmU-like C-terminal hexapeptide" evidence="6">
    <location>
        <begin position="262"/>
        <end position="319"/>
    </location>
</feature>
<evidence type="ECO:0000259" key="6">
    <source>
        <dbReference type="Pfam" id="PF24894"/>
    </source>
</evidence>
<dbReference type="Gene3D" id="3.90.550.10">
    <property type="entry name" value="Spore Coat Polysaccharide Biosynthesis Protein SpsA, Chain A"/>
    <property type="match status" value="1"/>
</dbReference>
<evidence type="ECO:0000259" key="5">
    <source>
        <dbReference type="Pfam" id="PF00483"/>
    </source>
</evidence>
<protein>
    <submittedName>
        <fullName evidence="7">ADP-glucose pyrophosphorylase</fullName>
    </submittedName>
</protein>
<dbReference type="Gene3D" id="2.160.10.10">
    <property type="entry name" value="Hexapeptide repeat proteins"/>
    <property type="match status" value="1"/>
</dbReference>
<comment type="caution">
    <text evidence="7">The sequence shown here is derived from an EMBL/GenBank/DDBJ whole genome shotgun (WGS) entry which is preliminary data.</text>
</comment>
<keyword evidence="2" id="KW-0808">Transferase</keyword>
<comment type="similarity">
    <text evidence="1">Belongs to the bacterial/plant glucose-1-phosphate adenylyltransferase family.</text>
</comment>
<dbReference type="EMBL" id="VDFV01000008">
    <property type="protein sequence ID" value="TNC72443.1"/>
    <property type="molecule type" value="Genomic_DNA"/>
</dbReference>
<keyword evidence="8" id="KW-1185">Reference proteome</keyword>
<dbReference type="GO" id="GO:0008878">
    <property type="term" value="F:glucose-1-phosphate adenylyltransferase activity"/>
    <property type="evidence" value="ECO:0007669"/>
    <property type="project" value="InterPro"/>
</dbReference>